<evidence type="ECO:0000259" key="5">
    <source>
        <dbReference type="SMART" id="SM00853"/>
    </source>
</evidence>
<dbReference type="Gene3D" id="3.30.1540.20">
    <property type="entry name" value="MutL, C-terminal domain, dimerisation subdomain"/>
    <property type="match status" value="1"/>
</dbReference>
<comment type="similarity">
    <text evidence="1 4">Belongs to the DNA mismatch repair MutL/HexB family.</text>
</comment>
<evidence type="ECO:0000259" key="6">
    <source>
        <dbReference type="SMART" id="SM01340"/>
    </source>
</evidence>
<dbReference type="Gene3D" id="3.30.230.10">
    <property type="match status" value="1"/>
</dbReference>
<dbReference type="InterPro" id="IPR038973">
    <property type="entry name" value="MutL/Mlh/Pms-like"/>
</dbReference>
<evidence type="ECO:0000256" key="3">
    <source>
        <dbReference type="ARBA" id="ARBA00023204"/>
    </source>
</evidence>
<dbReference type="InterPro" id="IPR020667">
    <property type="entry name" value="DNA_mismatch_repair_MutL"/>
</dbReference>
<dbReference type="FunFam" id="3.30.1370.100:FF:000004">
    <property type="entry name" value="DNA mismatch repair endonuclease MutL"/>
    <property type="match status" value="1"/>
</dbReference>
<evidence type="ECO:0000256" key="2">
    <source>
        <dbReference type="ARBA" id="ARBA00022763"/>
    </source>
</evidence>
<feature type="domain" description="DNA mismatch repair protein S5" evidence="6">
    <location>
        <begin position="210"/>
        <end position="328"/>
    </location>
</feature>
<comment type="function">
    <text evidence="4">This protein is involved in the repair of mismatches in DNA. It is required for dam-dependent methyl-directed DNA mismatch repair. May act as a 'molecular matchmaker', a protein that promotes the formation of a stable complex between two or more DNA-binding proteins in an ATP-dependent manner without itself being part of a final effector complex.</text>
</comment>
<dbReference type="GO" id="GO:0140664">
    <property type="term" value="F:ATP-dependent DNA damage sensor activity"/>
    <property type="evidence" value="ECO:0007669"/>
    <property type="project" value="InterPro"/>
</dbReference>
<dbReference type="Pfam" id="PF01119">
    <property type="entry name" value="DNA_mis_repair"/>
    <property type="match status" value="1"/>
</dbReference>
<dbReference type="Proteomes" id="UP000254797">
    <property type="component" value="Unassembled WGS sequence"/>
</dbReference>
<dbReference type="Gene3D" id="3.30.1370.100">
    <property type="entry name" value="MutL, C-terminal domain, regulatory subdomain"/>
    <property type="match status" value="1"/>
</dbReference>
<dbReference type="GO" id="GO:0030983">
    <property type="term" value="F:mismatched DNA binding"/>
    <property type="evidence" value="ECO:0007669"/>
    <property type="project" value="InterPro"/>
</dbReference>
<dbReference type="SMART" id="SM01340">
    <property type="entry name" value="DNA_mis_repair"/>
    <property type="match status" value="1"/>
</dbReference>
<dbReference type="InterPro" id="IPR013507">
    <property type="entry name" value="DNA_mismatch_S5_2-like"/>
</dbReference>
<accession>A0A380JQ55</accession>
<dbReference type="InterPro" id="IPR014790">
    <property type="entry name" value="MutL_C"/>
</dbReference>
<protein>
    <recommendedName>
        <fullName evidence="4">DNA mismatch repair protein MutL</fullName>
    </recommendedName>
</protein>
<gene>
    <name evidence="4 7" type="primary">mutL</name>
    <name evidence="7" type="ORF">NCTC4670_00106</name>
</gene>
<dbReference type="FunFam" id="3.30.565.10:FF:000003">
    <property type="entry name" value="DNA mismatch repair endonuclease MutL"/>
    <property type="match status" value="1"/>
</dbReference>
<dbReference type="InterPro" id="IPR037198">
    <property type="entry name" value="MutL_C_sf"/>
</dbReference>
<dbReference type="SUPFAM" id="SSF118116">
    <property type="entry name" value="DNA mismatch repair protein MutL"/>
    <property type="match status" value="1"/>
</dbReference>
<dbReference type="SUPFAM" id="SSF54211">
    <property type="entry name" value="Ribosomal protein S5 domain 2-like"/>
    <property type="match status" value="1"/>
</dbReference>
<dbReference type="InterPro" id="IPR002099">
    <property type="entry name" value="MutL/Mlh/PMS"/>
</dbReference>
<name>A0A380JQ55_STRDY</name>
<dbReference type="GO" id="GO:0005524">
    <property type="term" value="F:ATP binding"/>
    <property type="evidence" value="ECO:0007669"/>
    <property type="project" value="InterPro"/>
</dbReference>
<dbReference type="NCBIfam" id="NF000950">
    <property type="entry name" value="PRK00095.1-3"/>
    <property type="match status" value="1"/>
</dbReference>
<dbReference type="PANTHER" id="PTHR10073:SF12">
    <property type="entry name" value="DNA MISMATCH REPAIR PROTEIN MLH1"/>
    <property type="match status" value="1"/>
</dbReference>
<dbReference type="AlphaFoldDB" id="A0A380JQ55"/>
<reference evidence="7 8" key="1">
    <citation type="submission" date="2018-06" db="EMBL/GenBank/DDBJ databases">
        <authorList>
            <consortium name="Pathogen Informatics"/>
            <person name="Doyle S."/>
        </authorList>
    </citation>
    <scope>NUCLEOTIDE SEQUENCE [LARGE SCALE GENOMIC DNA]</scope>
    <source>
        <strain evidence="7 8">NCTC4670</strain>
    </source>
</reference>
<evidence type="ECO:0000313" key="7">
    <source>
        <dbReference type="EMBL" id="SUN46744.1"/>
    </source>
</evidence>
<dbReference type="GO" id="GO:0032300">
    <property type="term" value="C:mismatch repair complex"/>
    <property type="evidence" value="ECO:0007669"/>
    <property type="project" value="InterPro"/>
</dbReference>
<evidence type="ECO:0000313" key="8">
    <source>
        <dbReference type="Proteomes" id="UP000254797"/>
    </source>
</evidence>
<dbReference type="CDD" id="cd16926">
    <property type="entry name" value="HATPase_MutL-MLH-PMS-like"/>
    <property type="match status" value="1"/>
</dbReference>
<dbReference type="InterPro" id="IPR014762">
    <property type="entry name" value="DNA_mismatch_repair_CS"/>
</dbReference>
<dbReference type="InterPro" id="IPR042120">
    <property type="entry name" value="MutL_C_dimsub"/>
</dbReference>
<sequence length="661" mass="74690">MISKIIELPEVLANQIAAGEVVERPASVVKELVENAIDAKSSQITIDIEESGLKMIEITDNGEGMSSEDLPLSLRRHATSKIKSQSDLFRIRTLGFRGEALPSVASISKITIKTATKEDNHGSLLIAIGGEIETLEETSTPVGTKIKVENLFYNTPARLKYMKSLQAELAHIVDVVNRLSLAHPEIAFTLISDGRQLTQTSGTGDLRQAIAGIYGLNTAKKMIPISSADLDFEVSGYVSLPELTRANRNYMTILINGRYIKNFLLNRAILDGYGSKLMVGRFPIVVIDIQIDPYLADVNVHPTKQEVRISKERELMALISTAISESLKEQDLIPDALENLAKSSTRHFSKPEQIQLPLQSKGLYYDPQKNDFFVKESDVSEKLPESNFHDTKIDKTVKDQRTEQFPDLGENIGFSSVKRASRSQDEVTDADHPGFDLKNKQKLSQMLTRLENEERSVFPELDYFGQMHGTYLFAQGKDGLFIIDQHAAQERVKYEYYRDKIGEVDSSLQQLLVPYLFEFSGSDFINLQEKMALLNEVGIFLEVYGHNTFILREHPIWMKEEEIASGVYEMCDMLLLTNEVSIKTYRAELAIMMSCKRSIKANHSLDDYSARNLLLQLAQCQNPYNCPHGRPVLINFSKADMEKMFRRIQENHTSLRELGKY</sequence>
<dbReference type="HAMAP" id="MF_00149">
    <property type="entry name" value="DNA_mis_repair"/>
    <property type="match status" value="1"/>
</dbReference>
<dbReference type="Gene3D" id="3.30.565.10">
    <property type="entry name" value="Histidine kinase-like ATPase, C-terminal domain"/>
    <property type="match status" value="1"/>
</dbReference>
<keyword evidence="3 4" id="KW-0234">DNA repair</keyword>
<dbReference type="SUPFAM" id="SSF55874">
    <property type="entry name" value="ATPase domain of HSP90 chaperone/DNA topoisomerase II/histidine kinase"/>
    <property type="match status" value="1"/>
</dbReference>
<dbReference type="Pfam" id="PF08676">
    <property type="entry name" value="MutL_C"/>
    <property type="match status" value="1"/>
</dbReference>
<evidence type="ECO:0000256" key="4">
    <source>
        <dbReference type="HAMAP-Rule" id="MF_00149"/>
    </source>
</evidence>
<dbReference type="CDD" id="cd00782">
    <property type="entry name" value="MutL_Trans"/>
    <property type="match status" value="1"/>
</dbReference>
<dbReference type="PANTHER" id="PTHR10073">
    <property type="entry name" value="DNA MISMATCH REPAIR PROTEIN MLH, PMS, MUTL"/>
    <property type="match status" value="1"/>
</dbReference>
<dbReference type="PROSITE" id="PS00058">
    <property type="entry name" value="DNA_MISMATCH_REPAIR_1"/>
    <property type="match status" value="1"/>
</dbReference>
<dbReference type="GO" id="GO:0016887">
    <property type="term" value="F:ATP hydrolysis activity"/>
    <property type="evidence" value="ECO:0007669"/>
    <property type="project" value="InterPro"/>
</dbReference>
<dbReference type="InterPro" id="IPR020568">
    <property type="entry name" value="Ribosomal_Su5_D2-typ_SF"/>
</dbReference>
<dbReference type="InterPro" id="IPR036890">
    <property type="entry name" value="HATPase_C_sf"/>
</dbReference>
<dbReference type="EMBL" id="UHFG01000004">
    <property type="protein sequence ID" value="SUN46744.1"/>
    <property type="molecule type" value="Genomic_DNA"/>
</dbReference>
<dbReference type="InterPro" id="IPR014721">
    <property type="entry name" value="Ribsml_uS5_D2-typ_fold_subgr"/>
</dbReference>
<dbReference type="NCBIfam" id="TIGR00585">
    <property type="entry name" value="mutl"/>
    <property type="match status" value="1"/>
</dbReference>
<dbReference type="GO" id="GO:0006298">
    <property type="term" value="P:mismatch repair"/>
    <property type="evidence" value="ECO:0007669"/>
    <property type="project" value="UniProtKB-UniRule"/>
</dbReference>
<evidence type="ECO:0000256" key="1">
    <source>
        <dbReference type="ARBA" id="ARBA00006082"/>
    </source>
</evidence>
<dbReference type="Pfam" id="PF13589">
    <property type="entry name" value="HATPase_c_3"/>
    <property type="match status" value="1"/>
</dbReference>
<organism evidence="7 8">
    <name type="scientific">Streptococcus dysgalactiae subsp. dysgalactiae</name>
    <dbReference type="NCBI Taxonomy" id="99822"/>
    <lineage>
        <taxon>Bacteria</taxon>
        <taxon>Bacillati</taxon>
        <taxon>Bacillota</taxon>
        <taxon>Bacilli</taxon>
        <taxon>Lactobacillales</taxon>
        <taxon>Streptococcaceae</taxon>
        <taxon>Streptococcus</taxon>
    </lineage>
</organism>
<dbReference type="SMART" id="SM00853">
    <property type="entry name" value="MutL_C"/>
    <property type="match status" value="1"/>
</dbReference>
<dbReference type="InterPro" id="IPR042121">
    <property type="entry name" value="MutL_C_regsub"/>
</dbReference>
<proteinExistence type="inferred from homology"/>
<keyword evidence="2 4" id="KW-0227">DNA damage</keyword>
<feature type="domain" description="MutL C-terminal dimerisation" evidence="5">
    <location>
        <begin position="463"/>
        <end position="605"/>
    </location>
</feature>